<organism evidence="2 3">
    <name type="scientific">Methanosarcina horonobensis HB-1 = JCM 15518</name>
    <dbReference type="NCBI Taxonomy" id="1434110"/>
    <lineage>
        <taxon>Archaea</taxon>
        <taxon>Methanobacteriati</taxon>
        <taxon>Methanobacteriota</taxon>
        <taxon>Stenosarchaea group</taxon>
        <taxon>Methanomicrobia</taxon>
        <taxon>Methanosarcinales</taxon>
        <taxon>Methanosarcinaceae</taxon>
        <taxon>Methanosarcina</taxon>
    </lineage>
</organism>
<evidence type="ECO:0000256" key="1">
    <source>
        <dbReference type="SAM" id="MobiDB-lite"/>
    </source>
</evidence>
<keyword evidence="3" id="KW-1185">Reference proteome</keyword>
<name>A0A0E3SEL9_9EURY</name>
<dbReference type="GeneID" id="24830678"/>
<feature type="compositionally biased region" description="Polar residues" evidence="1">
    <location>
        <begin position="1"/>
        <end position="19"/>
    </location>
</feature>
<evidence type="ECO:0000313" key="2">
    <source>
        <dbReference type="EMBL" id="AKB77958.1"/>
    </source>
</evidence>
<dbReference type="EMBL" id="CP009516">
    <property type="protein sequence ID" value="AKB77958.1"/>
    <property type="molecule type" value="Genomic_DNA"/>
</dbReference>
<sequence length="211" mass="23609">MSEIPSSASTPGQNSTHQEGITLPDLNFSIHLHVTLTADSALQAALERIAEALKPVQKEPEPLSRSEVVFRGLKKGPAEERCRPFVGPKPDEIEPLSEEAKTKEPVKKKSTKVYWIDIPNHPHLRYREEDGKLILNYAGSIVETTWQQVENTARLDQKYWNQEIAKILGNRQASNRKAAVNLFLKLVEKGEVSKVTISKFQAEEDDTGVSA</sequence>
<dbReference type="KEGG" id="mhor:MSHOH_1475"/>
<gene>
    <name evidence="2" type="ORF">MSHOH_1475</name>
</gene>
<reference evidence="2 3" key="1">
    <citation type="submission" date="2014-07" db="EMBL/GenBank/DDBJ databases">
        <title>Methanogenic archaea and the global carbon cycle.</title>
        <authorList>
            <person name="Henriksen J.R."/>
            <person name="Luke J."/>
            <person name="Reinhart S."/>
            <person name="Benedict M.N."/>
            <person name="Youngblut N.D."/>
            <person name="Metcalf M.E."/>
            <person name="Whitaker R.J."/>
            <person name="Metcalf W.W."/>
        </authorList>
    </citation>
    <scope>NUCLEOTIDE SEQUENCE [LARGE SCALE GENOMIC DNA]</scope>
    <source>
        <strain evidence="2 3">HB-1</strain>
    </source>
</reference>
<protein>
    <submittedName>
        <fullName evidence="2">Uncharacterized protein</fullName>
    </submittedName>
</protein>
<accession>A0A0E3SEL9</accession>
<evidence type="ECO:0000313" key="3">
    <source>
        <dbReference type="Proteomes" id="UP000033101"/>
    </source>
</evidence>
<proteinExistence type="predicted"/>
<dbReference type="PATRIC" id="fig|1434110.4.peg.1838"/>
<dbReference type="AlphaFoldDB" id="A0A0E3SEL9"/>
<dbReference type="RefSeq" id="WP_048138708.1">
    <property type="nucleotide sequence ID" value="NZ_CP009516.1"/>
</dbReference>
<dbReference type="Proteomes" id="UP000033101">
    <property type="component" value="Chromosome"/>
</dbReference>
<feature type="region of interest" description="Disordered" evidence="1">
    <location>
        <begin position="1"/>
        <end position="20"/>
    </location>
</feature>
<dbReference type="STRING" id="1434110.MSHOH_1475"/>
<dbReference type="HOGENOM" id="CLU_1227679_0_0_2"/>